<feature type="region of interest" description="Disordered" evidence="1">
    <location>
        <begin position="1"/>
        <end position="99"/>
    </location>
</feature>
<sequence length="370" mass="34588">MPCSPGCDSIGGAGAGGHGGGSQPSSSRQASHSAPAAHQASTPAASGSASAAIHIAAGPTPPDPTGRTTSVHAGMPVAGDGAAPPPGAAAADSAGGGGAVEATAAAGSSAVELHGESQAGWLYGPGGTGSGTTGSAACCRYGIARVYPYDAGCCSALAPVAGGAGSEGTFARAWKLQAVAEAVASARAVAAAEAGWAARGVAAACRLCRLAAGPVTAEHVSSVPTSTSGAGGPTRARTGPGDGPVEAAQPRARVEAVSGGPSRSPGPDAKAVLVNGTVAAGRRSNAGAGAAAPAAAPAAAAPAAASMLLPLAHASPPEGTTGEVLESFGAVQRGVTRPRVDDEGQPPPIAAAAAVAVTGGAAVPWDVQEE</sequence>
<evidence type="ECO:0000313" key="2">
    <source>
        <dbReference type="EMBL" id="KAG2495903.1"/>
    </source>
</evidence>
<evidence type="ECO:0000313" key="3">
    <source>
        <dbReference type="Proteomes" id="UP000612055"/>
    </source>
</evidence>
<organism evidence="2 3">
    <name type="scientific">Edaphochlamys debaryana</name>
    <dbReference type="NCBI Taxonomy" id="47281"/>
    <lineage>
        <taxon>Eukaryota</taxon>
        <taxon>Viridiplantae</taxon>
        <taxon>Chlorophyta</taxon>
        <taxon>core chlorophytes</taxon>
        <taxon>Chlorophyceae</taxon>
        <taxon>CS clade</taxon>
        <taxon>Chlamydomonadales</taxon>
        <taxon>Chlamydomonadales incertae sedis</taxon>
        <taxon>Edaphochlamys</taxon>
    </lineage>
</organism>
<dbReference type="Proteomes" id="UP000612055">
    <property type="component" value="Unassembled WGS sequence"/>
</dbReference>
<comment type="caution">
    <text evidence="2">The sequence shown here is derived from an EMBL/GenBank/DDBJ whole genome shotgun (WGS) entry which is preliminary data.</text>
</comment>
<protein>
    <submittedName>
        <fullName evidence="2">Uncharacterized protein</fullName>
    </submittedName>
</protein>
<evidence type="ECO:0000256" key="1">
    <source>
        <dbReference type="SAM" id="MobiDB-lite"/>
    </source>
</evidence>
<feature type="compositionally biased region" description="Gly residues" evidence="1">
    <location>
        <begin position="9"/>
        <end position="22"/>
    </location>
</feature>
<name>A0A835Y4P1_9CHLO</name>
<feature type="region of interest" description="Disordered" evidence="1">
    <location>
        <begin position="219"/>
        <end position="270"/>
    </location>
</feature>
<feature type="compositionally biased region" description="Low complexity" evidence="1">
    <location>
        <begin position="65"/>
        <end position="93"/>
    </location>
</feature>
<reference evidence="2" key="1">
    <citation type="journal article" date="2020" name="bioRxiv">
        <title>Comparative genomics of Chlamydomonas.</title>
        <authorList>
            <person name="Craig R.J."/>
            <person name="Hasan A.R."/>
            <person name="Ness R.W."/>
            <person name="Keightley P.D."/>
        </authorList>
    </citation>
    <scope>NUCLEOTIDE SEQUENCE</scope>
    <source>
        <strain evidence="2">CCAP 11/70</strain>
    </source>
</reference>
<gene>
    <name evidence="2" type="ORF">HYH03_006140</name>
</gene>
<feature type="compositionally biased region" description="Low complexity" evidence="1">
    <location>
        <begin position="23"/>
        <end position="58"/>
    </location>
</feature>
<keyword evidence="3" id="KW-1185">Reference proteome</keyword>
<proteinExistence type="predicted"/>
<accession>A0A835Y4P1</accession>
<dbReference type="AlphaFoldDB" id="A0A835Y4P1"/>
<dbReference type="EMBL" id="JAEHOE010000022">
    <property type="protein sequence ID" value="KAG2495903.1"/>
    <property type="molecule type" value="Genomic_DNA"/>
</dbReference>